<dbReference type="EMBL" id="VSSQ01014728">
    <property type="protein sequence ID" value="MPM54276.1"/>
    <property type="molecule type" value="Genomic_DNA"/>
</dbReference>
<gene>
    <name evidence="1" type="ORF">SDC9_101054</name>
</gene>
<reference evidence="1" key="1">
    <citation type="submission" date="2019-08" db="EMBL/GenBank/DDBJ databases">
        <authorList>
            <person name="Kucharzyk K."/>
            <person name="Murdoch R.W."/>
            <person name="Higgins S."/>
            <person name="Loffler F."/>
        </authorList>
    </citation>
    <scope>NUCLEOTIDE SEQUENCE</scope>
</reference>
<comment type="caution">
    <text evidence="1">The sequence shown here is derived from an EMBL/GenBank/DDBJ whole genome shotgun (WGS) entry which is preliminary data.</text>
</comment>
<evidence type="ECO:0000313" key="1">
    <source>
        <dbReference type="EMBL" id="MPM54276.1"/>
    </source>
</evidence>
<name>A0A645AMX4_9ZZZZ</name>
<accession>A0A645AMX4</accession>
<sequence length="101" mass="10863">MGQVGLDGQRIQIQLIHQHGAGAGSEAMPALLRAEAQPIEDAAHGVVGHGAVVVALAGEHIAAVASQLGHEDVEMVFRTYGKFIRDDYQKPKPEFRIVKEK</sequence>
<organism evidence="1">
    <name type="scientific">bioreactor metagenome</name>
    <dbReference type="NCBI Taxonomy" id="1076179"/>
    <lineage>
        <taxon>unclassified sequences</taxon>
        <taxon>metagenomes</taxon>
        <taxon>ecological metagenomes</taxon>
    </lineage>
</organism>
<proteinExistence type="predicted"/>
<protein>
    <submittedName>
        <fullName evidence="1">Uncharacterized protein</fullName>
    </submittedName>
</protein>
<dbReference type="AlphaFoldDB" id="A0A645AMX4"/>